<sequence>MFSLVRFEPWSVDEDPTFPPNTIVKKLKLPHDGRFKMYQAHIHAGVALEFARQGGTTCCPGIVAPCPLNRFSCCNGFRYVPQVMAWGGIHMRDSV</sequence>
<keyword evidence="2" id="KW-1185">Reference proteome</keyword>
<proteinExistence type="predicted"/>
<dbReference type="Proteomes" id="UP000499080">
    <property type="component" value="Unassembled WGS sequence"/>
</dbReference>
<gene>
    <name evidence="1" type="ORF">AVEN_136412_1</name>
</gene>
<dbReference type="AlphaFoldDB" id="A0A4Y2LN03"/>
<evidence type="ECO:0000313" key="1">
    <source>
        <dbReference type="EMBL" id="GBN16002.1"/>
    </source>
</evidence>
<evidence type="ECO:0000313" key="2">
    <source>
        <dbReference type="Proteomes" id="UP000499080"/>
    </source>
</evidence>
<protein>
    <submittedName>
        <fullName evidence="1">Uncharacterized protein</fullName>
    </submittedName>
</protein>
<dbReference type="EMBL" id="BGPR01006090">
    <property type="protein sequence ID" value="GBN16002.1"/>
    <property type="molecule type" value="Genomic_DNA"/>
</dbReference>
<organism evidence="1 2">
    <name type="scientific">Araneus ventricosus</name>
    <name type="common">Orbweaver spider</name>
    <name type="synonym">Epeira ventricosa</name>
    <dbReference type="NCBI Taxonomy" id="182803"/>
    <lineage>
        <taxon>Eukaryota</taxon>
        <taxon>Metazoa</taxon>
        <taxon>Ecdysozoa</taxon>
        <taxon>Arthropoda</taxon>
        <taxon>Chelicerata</taxon>
        <taxon>Arachnida</taxon>
        <taxon>Araneae</taxon>
        <taxon>Araneomorphae</taxon>
        <taxon>Entelegynae</taxon>
        <taxon>Araneoidea</taxon>
        <taxon>Araneidae</taxon>
        <taxon>Araneus</taxon>
    </lineage>
</organism>
<accession>A0A4Y2LN03</accession>
<comment type="caution">
    <text evidence="1">The sequence shown here is derived from an EMBL/GenBank/DDBJ whole genome shotgun (WGS) entry which is preliminary data.</text>
</comment>
<reference evidence="1 2" key="1">
    <citation type="journal article" date="2019" name="Sci. Rep.">
        <title>Orb-weaving spider Araneus ventricosus genome elucidates the spidroin gene catalogue.</title>
        <authorList>
            <person name="Kono N."/>
            <person name="Nakamura H."/>
            <person name="Ohtoshi R."/>
            <person name="Moran D.A.P."/>
            <person name="Shinohara A."/>
            <person name="Yoshida Y."/>
            <person name="Fujiwara M."/>
            <person name="Mori M."/>
            <person name="Tomita M."/>
            <person name="Arakawa K."/>
        </authorList>
    </citation>
    <scope>NUCLEOTIDE SEQUENCE [LARGE SCALE GENOMIC DNA]</scope>
</reference>
<name>A0A4Y2LN03_ARAVE</name>